<dbReference type="InterPro" id="IPR000742">
    <property type="entry name" value="EGF"/>
</dbReference>
<dbReference type="PANTHER" id="PTHR12916:SF4">
    <property type="entry name" value="UNINFLATABLE, ISOFORM C"/>
    <property type="match status" value="1"/>
</dbReference>
<evidence type="ECO:0000313" key="9">
    <source>
        <dbReference type="Proteomes" id="UP001331761"/>
    </source>
</evidence>
<protein>
    <recommendedName>
        <fullName evidence="7">EGF-like domain-containing protein</fullName>
    </recommendedName>
</protein>
<keyword evidence="2 6" id="KW-0732">Signal</keyword>
<sequence>MILIYSLLVAPLGSIVLPGKKPKGTEVDKYQSLESSGIGLPPVPKLDLTEDRVPVVQEKAAYDPCKTSKDICQNKGTCTNRDGEFICSCPSTHFGKRCERIANTTFCRDHKCQNGGTCVR</sequence>
<dbReference type="CDD" id="cd00054">
    <property type="entry name" value="EGF_CA"/>
    <property type="match status" value="1"/>
</dbReference>
<keyword evidence="4 5" id="KW-1015">Disulfide bond</keyword>
<dbReference type="GO" id="GO:0007219">
    <property type="term" value="P:Notch signaling pathway"/>
    <property type="evidence" value="ECO:0007669"/>
    <property type="project" value="TreeGrafter"/>
</dbReference>
<comment type="caution">
    <text evidence="5">Lacks conserved residue(s) required for the propagation of feature annotation.</text>
</comment>
<dbReference type="PROSITE" id="PS00022">
    <property type="entry name" value="EGF_1"/>
    <property type="match status" value="1"/>
</dbReference>
<comment type="caution">
    <text evidence="8">The sequence shown here is derived from an EMBL/GenBank/DDBJ whole genome shotgun (WGS) entry which is preliminary data.</text>
</comment>
<keyword evidence="3" id="KW-0677">Repeat</keyword>
<dbReference type="AlphaFoldDB" id="A0AAN8IHF9"/>
<dbReference type="SUPFAM" id="SSF57196">
    <property type="entry name" value="EGF/Laminin"/>
    <property type="match status" value="1"/>
</dbReference>
<evidence type="ECO:0000313" key="8">
    <source>
        <dbReference type="EMBL" id="KAK5970398.1"/>
    </source>
</evidence>
<keyword evidence="1 5" id="KW-0245">EGF-like domain</keyword>
<dbReference type="GO" id="GO:0005112">
    <property type="term" value="F:Notch binding"/>
    <property type="evidence" value="ECO:0007669"/>
    <property type="project" value="TreeGrafter"/>
</dbReference>
<dbReference type="Proteomes" id="UP001331761">
    <property type="component" value="Unassembled WGS sequence"/>
</dbReference>
<dbReference type="PROSITE" id="PS50026">
    <property type="entry name" value="EGF_3"/>
    <property type="match status" value="1"/>
</dbReference>
<proteinExistence type="predicted"/>
<evidence type="ECO:0000256" key="1">
    <source>
        <dbReference type="ARBA" id="ARBA00022536"/>
    </source>
</evidence>
<evidence type="ECO:0000256" key="4">
    <source>
        <dbReference type="ARBA" id="ARBA00023157"/>
    </source>
</evidence>
<dbReference type="Gene3D" id="2.10.25.10">
    <property type="entry name" value="Laminin"/>
    <property type="match status" value="1"/>
</dbReference>
<name>A0AAN8IHF9_TRICO</name>
<dbReference type="GO" id="GO:0005509">
    <property type="term" value="F:calcium ion binding"/>
    <property type="evidence" value="ECO:0007669"/>
    <property type="project" value="InterPro"/>
</dbReference>
<reference evidence="8 9" key="1">
    <citation type="submission" date="2019-10" db="EMBL/GenBank/DDBJ databases">
        <title>Assembly and Annotation for the nematode Trichostrongylus colubriformis.</title>
        <authorList>
            <person name="Martin J."/>
        </authorList>
    </citation>
    <scope>NUCLEOTIDE SEQUENCE [LARGE SCALE GENOMIC DNA]</scope>
    <source>
        <strain evidence="8">G859</strain>
        <tissue evidence="8">Whole worm</tissue>
    </source>
</reference>
<evidence type="ECO:0000256" key="2">
    <source>
        <dbReference type="ARBA" id="ARBA00022729"/>
    </source>
</evidence>
<dbReference type="PANTHER" id="PTHR12916">
    <property type="entry name" value="CYTOCHROME C OXIDASE POLYPEPTIDE VIC-2"/>
    <property type="match status" value="1"/>
</dbReference>
<dbReference type="EMBL" id="WIXE01019044">
    <property type="protein sequence ID" value="KAK5970398.1"/>
    <property type="molecule type" value="Genomic_DNA"/>
</dbReference>
<dbReference type="Pfam" id="PF07974">
    <property type="entry name" value="EGF_2"/>
    <property type="match status" value="1"/>
</dbReference>
<dbReference type="SMART" id="SM00179">
    <property type="entry name" value="EGF_CA"/>
    <property type="match status" value="1"/>
</dbReference>
<evidence type="ECO:0000256" key="5">
    <source>
        <dbReference type="PROSITE-ProRule" id="PRU00076"/>
    </source>
</evidence>
<evidence type="ECO:0000259" key="7">
    <source>
        <dbReference type="PROSITE" id="PS50026"/>
    </source>
</evidence>
<gene>
    <name evidence="8" type="ORF">GCK32_019602</name>
</gene>
<dbReference type="InterPro" id="IPR000152">
    <property type="entry name" value="EGF-type_Asp/Asn_hydroxyl_site"/>
</dbReference>
<organism evidence="8 9">
    <name type="scientific">Trichostrongylus colubriformis</name>
    <name type="common">Black scour worm</name>
    <dbReference type="NCBI Taxonomy" id="6319"/>
    <lineage>
        <taxon>Eukaryota</taxon>
        <taxon>Metazoa</taxon>
        <taxon>Ecdysozoa</taxon>
        <taxon>Nematoda</taxon>
        <taxon>Chromadorea</taxon>
        <taxon>Rhabditida</taxon>
        <taxon>Rhabditina</taxon>
        <taxon>Rhabditomorpha</taxon>
        <taxon>Strongyloidea</taxon>
        <taxon>Trichostrongylidae</taxon>
        <taxon>Trichostrongylus</taxon>
    </lineage>
</organism>
<feature type="domain" description="EGF-like" evidence="7">
    <location>
        <begin position="61"/>
        <end position="99"/>
    </location>
</feature>
<feature type="disulfide bond" evidence="5">
    <location>
        <begin position="89"/>
        <end position="98"/>
    </location>
</feature>
<evidence type="ECO:0000256" key="3">
    <source>
        <dbReference type="ARBA" id="ARBA00022737"/>
    </source>
</evidence>
<evidence type="ECO:0000256" key="6">
    <source>
        <dbReference type="SAM" id="SignalP"/>
    </source>
</evidence>
<keyword evidence="9" id="KW-1185">Reference proteome</keyword>
<dbReference type="InterPro" id="IPR001881">
    <property type="entry name" value="EGF-like_Ca-bd_dom"/>
</dbReference>
<dbReference type="InterPro" id="IPR013111">
    <property type="entry name" value="EGF_extracell"/>
</dbReference>
<accession>A0AAN8IHF9</accession>
<feature type="signal peptide" evidence="6">
    <location>
        <begin position="1"/>
        <end position="18"/>
    </location>
</feature>
<dbReference type="PROSITE" id="PS00010">
    <property type="entry name" value="ASX_HYDROXYL"/>
    <property type="match status" value="1"/>
</dbReference>
<feature type="chain" id="PRO_5042980264" description="EGF-like domain-containing protein" evidence="6">
    <location>
        <begin position="19"/>
        <end position="120"/>
    </location>
</feature>